<evidence type="ECO:0000313" key="2">
    <source>
        <dbReference type="EMBL" id="CAG9703721.1"/>
    </source>
</evidence>
<evidence type="ECO:0000313" key="3">
    <source>
        <dbReference type="EMBL" id="CAI3540162.1"/>
    </source>
</evidence>
<reference evidence="3" key="2">
    <citation type="submission" date="2022-10" db="EMBL/GenBank/DDBJ databases">
        <authorList>
            <person name="Aires J."/>
            <person name="Mesa V."/>
        </authorList>
    </citation>
    <scope>NUCLEOTIDE SEQUENCE</scope>
    <source>
        <strain evidence="3">Clostridium neonatale JD116</strain>
    </source>
</reference>
<dbReference type="Proteomes" id="UP000789738">
    <property type="component" value="Unassembled WGS sequence"/>
</dbReference>
<dbReference type="Pfam" id="PF11417">
    <property type="entry name" value="Inhibitor_G39P"/>
    <property type="match status" value="1"/>
</dbReference>
<dbReference type="Proteomes" id="UP001189143">
    <property type="component" value="Unassembled WGS sequence"/>
</dbReference>
<sequence>MKRTELVQILTILSSNYPSIARLLEDKDKSKIVYQTWLNCIGDLDYQLALVAVQKTIISSRYPPTIHEIRETALGITEKSHDDSTELWNEAYKMICNGTYMTREEFELHSPLVKRFFGDVAQVKSLAQADAQTVNTVIRGQFLKQIEVLKEREHQEKLLPEGLKKTITGITSNIGMLEGGSYQ</sequence>
<dbReference type="Gene3D" id="1.10.8.200">
    <property type="entry name" value="Replisome organizer (g39p helicase loader/inhibitor protein)"/>
    <property type="match status" value="1"/>
</dbReference>
<dbReference type="RefSeq" id="WP_317048961.1">
    <property type="nucleotide sequence ID" value="NZ_CAKJVE010000004.1"/>
</dbReference>
<dbReference type="EMBL" id="CAMTCP010000019">
    <property type="protein sequence ID" value="CAI3540162.1"/>
    <property type="molecule type" value="Genomic_DNA"/>
</dbReference>
<evidence type="ECO:0000313" key="4">
    <source>
        <dbReference type="Proteomes" id="UP000789738"/>
    </source>
</evidence>
<accession>A0AA86JED8</accession>
<name>A0AA86JED8_9CLOT</name>
<proteinExistence type="predicted"/>
<organism evidence="2 4">
    <name type="scientific">Clostridium neonatale</name>
    <dbReference type="NCBI Taxonomy" id="137838"/>
    <lineage>
        <taxon>Bacteria</taxon>
        <taxon>Bacillati</taxon>
        <taxon>Bacillota</taxon>
        <taxon>Clostridia</taxon>
        <taxon>Eubacteriales</taxon>
        <taxon>Clostridiaceae</taxon>
        <taxon>Clostridium</taxon>
    </lineage>
</organism>
<comment type="caution">
    <text evidence="2">The sequence shown here is derived from an EMBL/GenBank/DDBJ whole genome shotgun (WGS) entry which is preliminary data.</text>
</comment>
<dbReference type="EMBL" id="CAKJVE010000004">
    <property type="protein sequence ID" value="CAG9703721.1"/>
    <property type="molecule type" value="Genomic_DNA"/>
</dbReference>
<evidence type="ECO:0000259" key="1">
    <source>
        <dbReference type="Pfam" id="PF11417"/>
    </source>
</evidence>
<dbReference type="AlphaFoldDB" id="A0AA86JED8"/>
<gene>
    <name evidence="3" type="ORF">CNEO2_1170012</name>
    <name evidence="2" type="ORF">CNEO_40786</name>
</gene>
<reference evidence="2" key="1">
    <citation type="submission" date="2021-10" db="EMBL/GenBank/DDBJ databases">
        <authorList>
            <person name="Mesa V."/>
        </authorList>
    </citation>
    <scope>NUCLEOTIDE SEQUENCE</scope>
    <source>
        <strain evidence="2">CC3_PB</strain>
    </source>
</reference>
<feature type="domain" description="Replicative helicase inhibitor G39P N-terminal" evidence="1">
    <location>
        <begin position="1"/>
        <end position="69"/>
    </location>
</feature>
<protein>
    <submittedName>
        <fullName evidence="2">Loader and inhibitor of phage G40P</fullName>
    </submittedName>
</protein>
<dbReference type="InterPro" id="IPR024424">
    <property type="entry name" value="G39P_N"/>
</dbReference>